<evidence type="ECO:0000256" key="13">
    <source>
        <dbReference type="ARBA" id="ARBA00048823"/>
    </source>
</evidence>
<evidence type="ECO:0000256" key="10">
    <source>
        <dbReference type="ARBA" id="ARBA00023146"/>
    </source>
</evidence>
<dbReference type="Pfam" id="PF02403">
    <property type="entry name" value="Seryl_tRNA_N"/>
    <property type="match status" value="1"/>
</dbReference>
<comment type="subcellular location">
    <subcellularLocation>
        <location evidence="1">Cytoplasm</location>
    </subcellularLocation>
</comment>
<dbReference type="InterPro" id="IPR045864">
    <property type="entry name" value="aa-tRNA-synth_II/BPL/LPL"/>
</dbReference>
<evidence type="ECO:0000256" key="17">
    <source>
        <dbReference type="SAM" id="Coils"/>
    </source>
</evidence>
<evidence type="ECO:0000313" key="19">
    <source>
        <dbReference type="EMBL" id="PIY72201.1"/>
    </source>
</evidence>
<dbReference type="GO" id="GO:0005524">
    <property type="term" value="F:ATP binding"/>
    <property type="evidence" value="ECO:0007669"/>
    <property type="project" value="UniProtKB-KW"/>
</dbReference>
<feature type="coiled-coil region" evidence="17">
    <location>
        <begin position="37"/>
        <end position="87"/>
    </location>
</feature>
<keyword evidence="5" id="KW-0963">Cytoplasm</keyword>
<evidence type="ECO:0000256" key="6">
    <source>
        <dbReference type="ARBA" id="ARBA00022598"/>
    </source>
</evidence>
<dbReference type="PRINTS" id="PR00981">
    <property type="entry name" value="TRNASYNTHSER"/>
</dbReference>
<sequence length="414" mass="47509">MLSIDYIRANKQKVIDAAKNKNRTVDIDKILILDDKRVNLIQTIQKLREQRNILSRKPFSENMKEQGKQLKVEIKQNEEQCKVVEEELNHLLTFVPNVPLDEVPVGKNESENVVVKTIGKIPYFSFKPLSYLELGEKYQLFNLERGSKVSGFRGYFITNQAAILQMAILMYAFQKLTKKGYTPIIAPAIIKKFTLFGSGQIPWGEQEVYKLNDEDAYLSATAEIPITAYFSGEFIKEEDLPKKFVAFSPCFRREAGSYGKDTKGLYRVHEFWKVEQVIIANNSIEEAINLHEELQTNVEEILTDFGLPFRKLLMCTGDMGEPQIKKYDTEVWIPSRNAYGEVASNSIMGDFQTRRLKIKFRRKNGSTNFCFSLNNTALASPRILIAILENFQQQDGSIQIPKVLFPFTGINKIE</sequence>
<feature type="binding site" evidence="16">
    <location>
        <begin position="268"/>
        <end position="271"/>
    </location>
    <ligand>
        <name>ATP</name>
        <dbReference type="ChEBI" id="CHEBI:30616"/>
    </ligand>
</feature>
<comment type="catalytic activity">
    <reaction evidence="12">
        <text>tRNA(Sec) + L-serine + ATP = L-seryl-tRNA(Sec) + AMP + diphosphate + H(+)</text>
        <dbReference type="Rhea" id="RHEA:42580"/>
        <dbReference type="Rhea" id="RHEA-COMP:9742"/>
        <dbReference type="Rhea" id="RHEA-COMP:10128"/>
        <dbReference type="ChEBI" id="CHEBI:15378"/>
        <dbReference type="ChEBI" id="CHEBI:30616"/>
        <dbReference type="ChEBI" id="CHEBI:33019"/>
        <dbReference type="ChEBI" id="CHEBI:33384"/>
        <dbReference type="ChEBI" id="CHEBI:78442"/>
        <dbReference type="ChEBI" id="CHEBI:78533"/>
        <dbReference type="ChEBI" id="CHEBI:456215"/>
        <dbReference type="EC" id="6.1.1.11"/>
    </reaction>
</comment>
<protein>
    <recommendedName>
        <fullName evidence="11 14">Serine--tRNA ligase</fullName>
        <ecNumber evidence="4 14">6.1.1.11</ecNumber>
    </recommendedName>
</protein>
<dbReference type="GO" id="GO:0006434">
    <property type="term" value="P:seryl-tRNA aminoacylation"/>
    <property type="evidence" value="ECO:0007669"/>
    <property type="project" value="UniProtKB-UniRule"/>
</dbReference>
<dbReference type="InterPro" id="IPR015866">
    <property type="entry name" value="Ser-tRNA-synth_1_N"/>
</dbReference>
<dbReference type="GO" id="GO:0005737">
    <property type="term" value="C:cytoplasm"/>
    <property type="evidence" value="ECO:0007669"/>
    <property type="project" value="UniProtKB-SubCell"/>
</dbReference>
<proteinExistence type="inferred from homology"/>
<reference evidence="20" key="1">
    <citation type="submission" date="2017-09" db="EMBL/GenBank/DDBJ databases">
        <title>Depth-based differentiation of microbial function through sediment-hosted aquifers and enrichment of novel symbionts in the deep terrestrial subsurface.</title>
        <authorList>
            <person name="Probst A.J."/>
            <person name="Ladd B."/>
            <person name="Jarett J.K."/>
            <person name="Geller-Mcgrath D.E."/>
            <person name="Sieber C.M.K."/>
            <person name="Emerson J.B."/>
            <person name="Anantharaman K."/>
            <person name="Thomas B.C."/>
            <person name="Malmstrom R."/>
            <person name="Stieglmeier M."/>
            <person name="Klingl A."/>
            <person name="Woyke T."/>
            <person name="Ryan C.M."/>
            <person name="Banfield J.F."/>
        </authorList>
    </citation>
    <scope>NUCLEOTIDE SEQUENCE [LARGE SCALE GENOMIC DNA]</scope>
</reference>
<keyword evidence="17" id="KW-0175">Coiled coil</keyword>
<dbReference type="Pfam" id="PF00587">
    <property type="entry name" value="tRNA-synt_2b"/>
    <property type="match status" value="1"/>
</dbReference>
<dbReference type="InterPro" id="IPR042103">
    <property type="entry name" value="SerRS_1_N_sf"/>
</dbReference>
<dbReference type="EC" id="6.1.1.11" evidence="4 14"/>
<evidence type="ECO:0000256" key="8">
    <source>
        <dbReference type="ARBA" id="ARBA00022840"/>
    </source>
</evidence>
<dbReference type="Proteomes" id="UP000229401">
    <property type="component" value="Unassembled WGS sequence"/>
</dbReference>
<dbReference type="GO" id="GO:0004828">
    <property type="term" value="F:serine-tRNA ligase activity"/>
    <property type="evidence" value="ECO:0007669"/>
    <property type="project" value="UniProtKB-UniRule"/>
</dbReference>
<evidence type="ECO:0000256" key="3">
    <source>
        <dbReference type="ARBA" id="ARBA00010728"/>
    </source>
</evidence>
<dbReference type="SUPFAM" id="SSF46589">
    <property type="entry name" value="tRNA-binding arm"/>
    <property type="match status" value="1"/>
</dbReference>
<comment type="catalytic activity">
    <reaction evidence="13">
        <text>tRNA(Ser) + L-serine + ATP = L-seryl-tRNA(Ser) + AMP + diphosphate + H(+)</text>
        <dbReference type="Rhea" id="RHEA:12292"/>
        <dbReference type="Rhea" id="RHEA-COMP:9669"/>
        <dbReference type="Rhea" id="RHEA-COMP:9703"/>
        <dbReference type="ChEBI" id="CHEBI:15378"/>
        <dbReference type="ChEBI" id="CHEBI:30616"/>
        <dbReference type="ChEBI" id="CHEBI:33019"/>
        <dbReference type="ChEBI" id="CHEBI:33384"/>
        <dbReference type="ChEBI" id="CHEBI:78442"/>
        <dbReference type="ChEBI" id="CHEBI:78533"/>
        <dbReference type="ChEBI" id="CHEBI:456215"/>
        <dbReference type="EC" id="6.1.1.11"/>
    </reaction>
</comment>
<dbReference type="InterPro" id="IPR002314">
    <property type="entry name" value="aa-tRNA-synt_IIb"/>
</dbReference>
<dbReference type="Gene3D" id="3.30.930.10">
    <property type="entry name" value="Bira Bifunctional Protein, Domain 2"/>
    <property type="match status" value="1"/>
</dbReference>
<organism evidence="19 20">
    <name type="scientific">Candidatus Roizmanbacteria bacterium CG_4_10_14_0_8_um_filter_33_9</name>
    <dbReference type="NCBI Taxonomy" id="1974826"/>
    <lineage>
        <taxon>Bacteria</taxon>
        <taxon>Candidatus Roizmaniibacteriota</taxon>
    </lineage>
</organism>
<gene>
    <name evidence="19" type="ORF">COY87_02210</name>
</gene>
<comment type="caution">
    <text evidence="19">The sequence shown here is derived from an EMBL/GenBank/DDBJ whole genome shotgun (WGS) entry which is preliminary data.</text>
</comment>
<evidence type="ECO:0000256" key="9">
    <source>
        <dbReference type="ARBA" id="ARBA00022917"/>
    </source>
</evidence>
<dbReference type="NCBIfam" id="TIGR00414">
    <property type="entry name" value="serS"/>
    <property type="match status" value="1"/>
</dbReference>
<feature type="domain" description="Aminoacyl-transfer RNA synthetases class-II family profile" evidence="18">
    <location>
        <begin position="130"/>
        <end position="406"/>
    </location>
</feature>
<comment type="similarity">
    <text evidence="3">Belongs to the class-II aminoacyl-tRNA synthetase family. Type-1 seryl-tRNA synthetase subfamily.</text>
</comment>
<feature type="site" description="Important for serine binding" evidence="15">
    <location>
        <position position="376"/>
    </location>
</feature>
<feature type="binding site" evidence="15">
    <location>
        <position position="221"/>
    </location>
    <ligand>
        <name>L-serine</name>
        <dbReference type="ChEBI" id="CHEBI:33384"/>
    </ligand>
</feature>
<comment type="pathway">
    <text evidence="2">Aminoacyl-tRNA biosynthesis; selenocysteinyl-tRNA(Sec) biosynthesis; L-seryl-tRNA(Sec) from L-serine and tRNA(Sec): step 1/1.</text>
</comment>
<dbReference type="SUPFAM" id="SSF55681">
    <property type="entry name" value="Class II aaRS and biotin synthetases"/>
    <property type="match status" value="1"/>
</dbReference>
<dbReference type="InterPro" id="IPR002317">
    <property type="entry name" value="Ser-tRNA-ligase_type_1"/>
</dbReference>
<dbReference type="InterPro" id="IPR033729">
    <property type="entry name" value="SerRS_core"/>
</dbReference>
<feature type="binding site" evidence="16">
    <location>
        <begin position="341"/>
        <end position="344"/>
    </location>
    <ligand>
        <name>ATP</name>
        <dbReference type="ChEBI" id="CHEBI:30616"/>
    </ligand>
</feature>
<dbReference type="InterPro" id="IPR010978">
    <property type="entry name" value="tRNA-bd_arm"/>
</dbReference>
<dbReference type="PROSITE" id="PS50862">
    <property type="entry name" value="AA_TRNA_LIGASE_II"/>
    <property type="match status" value="1"/>
</dbReference>
<feature type="binding site" evidence="16">
    <location>
        <begin position="252"/>
        <end position="254"/>
    </location>
    <ligand>
        <name>ATP</name>
        <dbReference type="ChEBI" id="CHEBI:30616"/>
    </ligand>
</feature>
<evidence type="ECO:0000256" key="15">
    <source>
        <dbReference type="PIRSR" id="PIRSR001529-1"/>
    </source>
</evidence>
<keyword evidence="8 16" id="KW-0067">ATP-binding</keyword>
<dbReference type="AlphaFoldDB" id="A0A2M7QJU8"/>
<feature type="binding site" evidence="15">
    <location>
        <position position="252"/>
    </location>
    <ligand>
        <name>L-serine</name>
        <dbReference type="ChEBI" id="CHEBI:33384"/>
    </ligand>
</feature>
<dbReference type="PANTHER" id="PTHR43697">
    <property type="entry name" value="SERYL-TRNA SYNTHETASE"/>
    <property type="match status" value="1"/>
</dbReference>
<dbReference type="EMBL" id="PFLI01000070">
    <property type="protein sequence ID" value="PIY72201.1"/>
    <property type="molecule type" value="Genomic_DNA"/>
</dbReference>
<evidence type="ECO:0000256" key="12">
    <source>
        <dbReference type="ARBA" id="ARBA00047929"/>
    </source>
</evidence>
<name>A0A2M7QJU8_9BACT</name>
<evidence type="ECO:0000256" key="7">
    <source>
        <dbReference type="ARBA" id="ARBA00022741"/>
    </source>
</evidence>
<evidence type="ECO:0000256" key="14">
    <source>
        <dbReference type="NCBIfam" id="TIGR00414"/>
    </source>
</evidence>
<dbReference type="PIRSF" id="PIRSF001529">
    <property type="entry name" value="Ser-tRNA-synth_IIa"/>
    <property type="match status" value="1"/>
</dbReference>
<evidence type="ECO:0000256" key="16">
    <source>
        <dbReference type="PIRSR" id="PIRSR001529-2"/>
    </source>
</evidence>
<evidence type="ECO:0000259" key="18">
    <source>
        <dbReference type="PROSITE" id="PS50862"/>
    </source>
</evidence>
<evidence type="ECO:0000256" key="5">
    <source>
        <dbReference type="ARBA" id="ARBA00022490"/>
    </source>
</evidence>
<feature type="binding site" evidence="15">
    <location>
        <position position="275"/>
    </location>
    <ligand>
        <name>L-serine</name>
        <dbReference type="ChEBI" id="CHEBI:33384"/>
    </ligand>
</feature>
<keyword evidence="7" id="KW-0547">Nucleotide-binding</keyword>
<dbReference type="InterPro" id="IPR006195">
    <property type="entry name" value="aa-tRNA-synth_II"/>
</dbReference>
<evidence type="ECO:0000256" key="11">
    <source>
        <dbReference type="ARBA" id="ARBA00039158"/>
    </source>
</evidence>
<evidence type="ECO:0000256" key="1">
    <source>
        <dbReference type="ARBA" id="ARBA00004496"/>
    </source>
</evidence>
<dbReference type="Gene3D" id="1.10.287.40">
    <property type="entry name" value="Serine-tRNA synthetase, tRNA binding domain"/>
    <property type="match status" value="1"/>
</dbReference>
<dbReference type="CDD" id="cd00770">
    <property type="entry name" value="SerRS_core"/>
    <property type="match status" value="1"/>
</dbReference>
<evidence type="ECO:0000256" key="4">
    <source>
        <dbReference type="ARBA" id="ARBA00012840"/>
    </source>
</evidence>
<keyword evidence="10" id="KW-0030">Aminoacyl-tRNA synthetase</keyword>
<keyword evidence="6 19" id="KW-0436">Ligase</keyword>
<evidence type="ECO:0000256" key="2">
    <source>
        <dbReference type="ARBA" id="ARBA00005045"/>
    </source>
</evidence>
<feature type="binding site" evidence="15">
    <location>
        <position position="374"/>
    </location>
    <ligand>
        <name>L-serine</name>
        <dbReference type="ChEBI" id="CHEBI:33384"/>
    </ligand>
</feature>
<dbReference type="PANTHER" id="PTHR43697:SF1">
    <property type="entry name" value="SERINE--TRNA LIGASE"/>
    <property type="match status" value="1"/>
</dbReference>
<accession>A0A2M7QJU8</accession>
<evidence type="ECO:0000313" key="20">
    <source>
        <dbReference type="Proteomes" id="UP000229401"/>
    </source>
</evidence>
<keyword evidence="9" id="KW-0648">Protein biosynthesis</keyword>